<dbReference type="GO" id="GO:0033388">
    <property type="term" value="P:putrescine biosynthetic process from arginine"/>
    <property type="evidence" value="ECO:0007669"/>
    <property type="project" value="TreeGrafter"/>
</dbReference>
<dbReference type="InterPro" id="IPR050345">
    <property type="entry name" value="Aliph_Amidase/BUP"/>
</dbReference>
<dbReference type="InterPro" id="IPR003010">
    <property type="entry name" value="C-N_Hydrolase"/>
</dbReference>
<reference evidence="3 4" key="1">
    <citation type="submission" date="2016-10" db="EMBL/GenBank/DDBJ databases">
        <authorList>
            <person name="de Groot N.N."/>
        </authorList>
    </citation>
    <scope>NUCLEOTIDE SEQUENCE [LARGE SCALE GENOMIC DNA]</scope>
    <source>
        <strain evidence="3 4">CGMCC 4.5598</strain>
    </source>
</reference>
<dbReference type="PANTHER" id="PTHR43674">
    <property type="entry name" value="NITRILASE C965.09-RELATED"/>
    <property type="match status" value="1"/>
</dbReference>
<dbReference type="Proteomes" id="UP000199361">
    <property type="component" value="Unassembled WGS sequence"/>
</dbReference>
<dbReference type="PROSITE" id="PS50263">
    <property type="entry name" value="CN_HYDROLASE"/>
    <property type="match status" value="1"/>
</dbReference>
<evidence type="ECO:0000313" key="3">
    <source>
        <dbReference type="EMBL" id="SEU26007.1"/>
    </source>
</evidence>
<proteinExistence type="predicted"/>
<dbReference type="PANTHER" id="PTHR43674:SF2">
    <property type="entry name" value="BETA-UREIDOPROPIONASE"/>
    <property type="match status" value="1"/>
</dbReference>
<dbReference type="Pfam" id="PF00795">
    <property type="entry name" value="CN_hydrolase"/>
    <property type="match status" value="1"/>
</dbReference>
<dbReference type="InterPro" id="IPR036526">
    <property type="entry name" value="C-N_Hydrolase_sf"/>
</dbReference>
<feature type="domain" description="CN hydrolase" evidence="2">
    <location>
        <begin position="25"/>
        <end position="285"/>
    </location>
</feature>
<dbReference type="GO" id="GO:0050126">
    <property type="term" value="F:N-carbamoylputrescine amidase activity"/>
    <property type="evidence" value="ECO:0007669"/>
    <property type="project" value="TreeGrafter"/>
</dbReference>
<name>A0A1I0KLZ3_9ACTN</name>
<protein>
    <submittedName>
        <fullName evidence="3">Predicted amidohydrolase</fullName>
    </submittedName>
</protein>
<evidence type="ECO:0000256" key="1">
    <source>
        <dbReference type="ARBA" id="ARBA00022801"/>
    </source>
</evidence>
<dbReference type="STRING" id="568860.SAMN05421811_108356"/>
<dbReference type="SUPFAM" id="SSF56317">
    <property type="entry name" value="Carbon-nitrogen hydrolase"/>
    <property type="match status" value="1"/>
</dbReference>
<dbReference type="AlphaFoldDB" id="A0A1I0KLZ3"/>
<dbReference type="OrthoDB" id="9811121at2"/>
<dbReference type="Gene3D" id="3.60.110.10">
    <property type="entry name" value="Carbon-nitrogen hydrolase"/>
    <property type="match status" value="1"/>
</dbReference>
<keyword evidence="1 3" id="KW-0378">Hydrolase</keyword>
<gene>
    <name evidence="3" type="ORF">SAMN05421811_108356</name>
</gene>
<keyword evidence="4" id="KW-1185">Reference proteome</keyword>
<evidence type="ECO:0000313" key="4">
    <source>
        <dbReference type="Proteomes" id="UP000199361"/>
    </source>
</evidence>
<sequence>MRAQDVDKRVEDRRVTAYLALALQLGTRAVNAAADPRAEIAAAVARVADRVAGSKAWLGPELRLVVLPEYALTGFPMRESLPEWRERAALDPGGPEYRLLAGIAVREEVFLCVNAYERDEHFPGLYFQATVILSPAGEVVLRYRRLHSLFTPTPYDVWERYTEMYGIDAVLPVARTEIGNLAALASEEVQVPELARALALRGAEVFCNPTSEASSPDLTPKAIARRARAVENLAYVVAANSGGLTGSAVPGDSVNGGSELIDPQGRALARAGSGETLVAAAELDLAALRRARRRPGLANLPSRVKAALWADEYARHDVERPCGLESGPRERAWFRTRQSETIARLLGPEEPPA</sequence>
<dbReference type="EMBL" id="FOHX01000008">
    <property type="protein sequence ID" value="SEU26007.1"/>
    <property type="molecule type" value="Genomic_DNA"/>
</dbReference>
<accession>A0A1I0KLZ3</accession>
<evidence type="ECO:0000259" key="2">
    <source>
        <dbReference type="PROSITE" id="PS50263"/>
    </source>
</evidence>
<organism evidence="3 4">
    <name type="scientific">Nonomuraea wenchangensis</name>
    <dbReference type="NCBI Taxonomy" id="568860"/>
    <lineage>
        <taxon>Bacteria</taxon>
        <taxon>Bacillati</taxon>
        <taxon>Actinomycetota</taxon>
        <taxon>Actinomycetes</taxon>
        <taxon>Streptosporangiales</taxon>
        <taxon>Streptosporangiaceae</taxon>
        <taxon>Nonomuraea</taxon>
    </lineage>
</organism>